<organism evidence="2 3">
    <name type="scientific">Liquidambar formosana</name>
    <name type="common">Formosan gum</name>
    <dbReference type="NCBI Taxonomy" id="63359"/>
    <lineage>
        <taxon>Eukaryota</taxon>
        <taxon>Viridiplantae</taxon>
        <taxon>Streptophyta</taxon>
        <taxon>Embryophyta</taxon>
        <taxon>Tracheophyta</taxon>
        <taxon>Spermatophyta</taxon>
        <taxon>Magnoliopsida</taxon>
        <taxon>eudicotyledons</taxon>
        <taxon>Gunneridae</taxon>
        <taxon>Pentapetalae</taxon>
        <taxon>Saxifragales</taxon>
        <taxon>Altingiaceae</taxon>
        <taxon>Liquidambar</taxon>
    </lineage>
</organism>
<dbReference type="InterPro" id="IPR039319">
    <property type="entry name" value="ELF3-like"/>
</dbReference>
<feature type="compositionally biased region" description="Basic and acidic residues" evidence="1">
    <location>
        <begin position="274"/>
        <end position="283"/>
    </location>
</feature>
<evidence type="ECO:0000313" key="3">
    <source>
        <dbReference type="Proteomes" id="UP001415857"/>
    </source>
</evidence>
<feature type="region of interest" description="Disordered" evidence="1">
    <location>
        <begin position="1"/>
        <end position="77"/>
    </location>
</feature>
<dbReference type="AlphaFoldDB" id="A0AAP0RAH6"/>
<feature type="region of interest" description="Disordered" evidence="1">
    <location>
        <begin position="430"/>
        <end position="457"/>
    </location>
</feature>
<sequence length="732" mass="79300">MKRGKDDEKVMGPMFPRLHVNDTEKGGPRAPPRNKMALYEQLSIPSQRFNPGRLPLNPTNTSNLVPPSSSSQGSGHERSAFFSHHLHPSIPIPQAEKLHARQSDAITSNITFTNLEQRKKVGDEDNFIVPIFVHSEIGQCRSKNQSSIDSEKLSPFDPTYSSGSVNIQISLDKDPKCTISTGPILGQEVRSQGDVNRKESVSGRDHSIKSANLLKGAKIDGTVQQANASLNQEYRHHPVANFDRLRDLDTCLQQEYRARSQPEDTGCGNGVLDEPTRDIEKGNASRQRSGSCLGEHRSSPSEPDIDSEHRGDRTCGSLQTGNVDGSDDVSETSMVDSISGLDISPDDVVGIIGQKHFWKARRAIVNQQRVFAVQVFELHRLIKVQRLIAGSPQLLLEDSAYLGKPPFKGSPAKKLPLEYVVKPLAHIVKHKDDSEKPNHKMESSAENAVGKTSVSSVKMGSQPPNYGPYLGNQPPAPIATDTNMGPWCFPQPPGHQWLVPVMSPSEGLIYKPYPGPGFVGTVCGGCGPLGSTPMTGNFMNPAYGFPAPHPAHHHHHHHQGIGVLPGAPPVGHGYFPPYGMPVMNPAVSSSAVEQMNQVPGPGSHSQPGQLSGGGANFNMQHQSSCNLPSQKSGSISQVMKFPASKDSELQGSTASSPIDRAPGVVRTGHTAEGRDALPLFPTTPVIPEEASQPHDNTDQPTRVIKVVPHNPRSATESAARIFKSIQQERKQY</sequence>
<comment type="caution">
    <text evidence="2">The sequence shown here is derived from an EMBL/GenBank/DDBJ whole genome shotgun (WGS) entry which is preliminary data.</text>
</comment>
<protein>
    <recommendedName>
        <fullName evidence="4">Early flowering 3</fullName>
    </recommendedName>
</protein>
<reference evidence="2 3" key="1">
    <citation type="journal article" date="2024" name="Plant J.">
        <title>Genome sequences and population genomics reveal climatic adaptation and genomic divergence between two closely related sweetgum species.</title>
        <authorList>
            <person name="Xu W.Q."/>
            <person name="Ren C.Q."/>
            <person name="Zhang X.Y."/>
            <person name="Comes H.P."/>
            <person name="Liu X.H."/>
            <person name="Li Y.G."/>
            <person name="Kettle C.J."/>
            <person name="Jalonen R."/>
            <person name="Gaisberger H."/>
            <person name="Ma Y.Z."/>
            <person name="Qiu Y.X."/>
        </authorList>
    </citation>
    <scope>NUCLEOTIDE SEQUENCE [LARGE SCALE GENOMIC DNA]</scope>
    <source>
        <strain evidence="2">Hangzhou</strain>
    </source>
</reference>
<evidence type="ECO:0000256" key="1">
    <source>
        <dbReference type="SAM" id="MobiDB-lite"/>
    </source>
</evidence>
<feature type="compositionally biased region" description="Low complexity" evidence="1">
    <location>
        <begin position="54"/>
        <end position="71"/>
    </location>
</feature>
<feature type="compositionally biased region" description="Polar residues" evidence="1">
    <location>
        <begin position="591"/>
        <end position="609"/>
    </location>
</feature>
<evidence type="ECO:0000313" key="2">
    <source>
        <dbReference type="EMBL" id="KAK9273944.1"/>
    </source>
</evidence>
<feature type="compositionally biased region" description="Polar residues" evidence="1">
    <location>
        <begin position="444"/>
        <end position="457"/>
    </location>
</feature>
<dbReference type="Proteomes" id="UP001415857">
    <property type="component" value="Unassembled WGS sequence"/>
</dbReference>
<feature type="region of interest" description="Disordered" evidence="1">
    <location>
        <begin position="591"/>
        <end position="665"/>
    </location>
</feature>
<feature type="compositionally biased region" description="Basic and acidic residues" evidence="1">
    <location>
        <begin position="1"/>
        <end position="10"/>
    </location>
</feature>
<gene>
    <name evidence="2" type="ORF">L1049_018756</name>
</gene>
<name>A0AAP0RAH6_LIQFO</name>
<evidence type="ECO:0008006" key="4">
    <source>
        <dbReference type="Google" id="ProtNLM"/>
    </source>
</evidence>
<feature type="compositionally biased region" description="Basic and acidic residues" evidence="1">
    <location>
        <begin position="430"/>
        <end position="443"/>
    </location>
</feature>
<feature type="region of interest" description="Disordered" evidence="1">
    <location>
        <begin position="257"/>
        <end position="329"/>
    </location>
</feature>
<dbReference type="EMBL" id="JBBPBK010000012">
    <property type="protein sequence ID" value="KAK9273944.1"/>
    <property type="molecule type" value="Genomic_DNA"/>
</dbReference>
<feature type="compositionally biased region" description="Polar residues" evidence="1">
    <location>
        <begin position="617"/>
        <end position="637"/>
    </location>
</feature>
<keyword evidence="3" id="KW-1185">Reference proteome</keyword>
<proteinExistence type="predicted"/>
<dbReference type="PANTHER" id="PTHR34281:SF2">
    <property type="entry name" value="PROTEIN EARLY FLOWERING 3"/>
    <property type="match status" value="1"/>
</dbReference>
<accession>A0AAP0RAH6</accession>
<dbReference type="PANTHER" id="PTHR34281">
    <property type="entry name" value="PROTEIN EARLY FLOWERING 3"/>
    <property type="match status" value="1"/>
</dbReference>
<dbReference type="GO" id="GO:2000028">
    <property type="term" value="P:regulation of photoperiodism, flowering"/>
    <property type="evidence" value="ECO:0007669"/>
    <property type="project" value="InterPro"/>
</dbReference>